<evidence type="ECO:0000256" key="3">
    <source>
        <dbReference type="ARBA" id="ARBA00023002"/>
    </source>
</evidence>
<dbReference type="InterPro" id="IPR002347">
    <property type="entry name" value="SDR_fam"/>
</dbReference>
<proteinExistence type="inferred from homology"/>
<sequence>MVNATYELLRNFWPSKPTYLPKDYPDLTGKVALVTGCNTGIGFESAKALLKQNATVIFANRSEEKTKAAIEKIKEELAWVELNARIHIIYVDLSDLTTIKPAVEEIEILVDKIDYSILNAGVLQPQKGSMSIQGYELHIGTNVLGHHLLQKLIHPLIEVAAANPFSTPRVIWITSSAHWSSPPNGGIRFDKLRDSSKSDSLENYGQSKVCNMYQAYIYGEKYKDSNIISLGVHPGYLNSEITRTHKNYFSRLCINAAMFHPVYGSYTELFGALYPCLTTEDNGKYIGPWGQFRELRPDIKEGLTNGIAQKLWNWADAQVKEFQ</sequence>
<dbReference type="InterPro" id="IPR036291">
    <property type="entry name" value="NAD(P)-bd_dom_sf"/>
</dbReference>
<dbReference type="STRING" id="683960.A0A1E3P898"/>
<keyword evidence="3" id="KW-0560">Oxidoreductase</keyword>
<dbReference type="OrthoDB" id="191139at2759"/>
<evidence type="ECO:0008006" key="6">
    <source>
        <dbReference type="Google" id="ProtNLM"/>
    </source>
</evidence>
<dbReference type="EMBL" id="KV454208">
    <property type="protein sequence ID" value="ODQ61633.1"/>
    <property type="molecule type" value="Genomic_DNA"/>
</dbReference>
<comment type="similarity">
    <text evidence="1">Belongs to the short-chain dehydrogenases/reductases (SDR) family.</text>
</comment>
<dbReference type="GO" id="GO:0016491">
    <property type="term" value="F:oxidoreductase activity"/>
    <property type="evidence" value="ECO:0007669"/>
    <property type="project" value="UniProtKB-KW"/>
</dbReference>
<protein>
    <recommendedName>
        <fullName evidence="6">NAD(P)-binding protein</fullName>
    </recommendedName>
</protein>
<reference evidence="4 5" key="1">
    <citation type="journal article" date="2016" name="Proc. Natl. Acad. Sci. U.S.A.">
        <title>Comparative genomics of biotechnologically important yeasts.</title>
        <authorList>
            <person name="Riley R."/>
            <person name="Haridas S."/>
            <person name="Wolfe K.H."/>
            <person name="Lopes M.R."/>
            <person name="Hittinger C.T."/>
            <person name="Goeker M."/>
            <person name="Salamov A.A."/>
            <person name="Wisecaver J.H."/>
            <person name="Long T.M."/>
            <person name="Calvey C.H."/>
            <person name="Aerts A.L."/>
            <person name="Barry K.W."/>
            <person name="Choi C."/>
            <person name="Clum A."/>
            <person name="Coughlan A.Y."/>
            <person name="Deshpande S."/>
            <person name="Douglass A.P."/>
            <person name="Hanson S.J."/>
            <person name="Klenk H.-P."/>
            <person name="LaButti K.M."/>
            <person name="Lapidus A."/>
            <person name="Lindquist E.A."/>
            <person name="Lipzen A.M."/>
            <person name="Meier-Kolthoff J.P."/>
            <person name="Ohm R.A."/>
            <person name="Otillar R.P."/>
            <person name="Pangilinan J.L."/>
            <person name="Peng Y."/>
            <person name="Rokas A."/>
            <person name="Rosa C.A."/>
            <person name="Scheuner C."/>
            <person name="Sibirny A.A."/>
            <person name="Slot J.C."/>
            <person name="Stielow J.B."/>
            <person name="Sun H."/>
            <person name="Kurtzman C.P."/>
            <person name="Blackwell M."/>
            <person name="Grigoriev I.V."/>
            <person name="Jeffries T.W."/>
        </authorList>
    </citation>
    <scope>NUCLEOTIDE SEQUENCE [LARGE SCALE GENOMIC DNA]</scope>
    <source>
        <strain evidence="5">ATCC 58044 / CBS 1984 / NCYC 433 / NRRL Y-366-8</strain>
    </source>
</reference>
<keyword evidence="2" id="KW-0521">NADP</keyword>
<dbReference type="PANTHER" id="PTHR24320:SF236">
    <property type="entry name" value="SHORT-CHAIN DEHYDROGENASE-RELATED"/>
    <property type="match status" value="1"/>
</dbReference>
<dbReference type="RefSeq" id="XP_019040840.1">
    <property type="nucleotide sequence ID" value="XM_019186652.1"/>
</dbReference>
<dbReference type="SUPFAM" id="SSF51735">
    <property type="entry name" value="NAD(P)-binding Rossmann-fold domains"/>
    <property type="match status" value="1"/>
</dbReference>
<organism evidence="4 5">
    <name type="scientific">Wickerhamomyces anomalus (strain ATCC 58044 / CBS 1984 / NCYC 433 / NRRL Y-366-8)</name>
    <name type="common">Yeast</name>
    <name type="synonym">Hansenula anomala</name>
    <dbReference type="NCBI Taxonomy" id="683960"/>
    <lineage>
        <taxon>Eukaryota</taxon>
        <taxon>Fungi</taxon>
        <taxon>Dikarya</taxon>
        <taxon>Ascomycota</taxon>
        <taxon>Saccharomycotina</taxon>
        <taxon>Saccharomycetes</taxon>
        <taxon>Phaffomycetales</taxon>
        <taxon>Wickerhamomycetaceae</taxon>
        <taxon>Wickerhamomyces</taxon>
    </lineage>
</organism>
<dbReference type="Proteomes" id="UP000094112">
    <property type="component" value="Unassembled WGS sequence"/>
</dbReference>
<evidence type="ECO:0000256" key="1">
    <source>
        <dbReference type="ARBA" id="ARBA00006484"/>
    </source>
</evidence>
<keyword evidence="5" id="KW-1185">Reference proteome</keyword>
<evidence type="ECO:0000313" key="5">
    <source>
        <dbReference type="Proteomes" id="UP000094112"/>
    </source>
</evidence>
<gene>
    <name evidence="4" type="ORF">WICANDRAFT_98376</name>
</gene>
<name>A0A1E3P898_WICAA</name>
<dbReference type="GeneID" id="30203898"/>
<dbReference type="PANTHER" id="PTHR24320">
    <property type="entry name" value="RETINOL DEHYDROGENASE"/>
    <property type="match status" value="1"/>
</dbReference>
<dbReference type="Pfam" id="PF00106">
    <property type="entry name" value="adh_short"/>
    <property type="match status" value="1"/>
</dbReference>
<dbReference type="AlphaFoldDB" id="A0A1E3P898"/>
<evidence type="ECO:0000256" key="2">
    <source>
        <dbReference type="ARBA" id="ARBA00022857"/>
    </source>
</evidence>
<accession>A0A1E3P898</accession>
<evidence type="ECO:0000313" key="4">
    <source>
        <dbReference type="EMBL" id="ODQ61633.1"/>
    </source>
</evidence>
<dbReference type="Gene3D" id="3.40.50.720">
    <property type="entry name" value="NAD(P)-binding Rossmann-like Domain"/>
    <property type="match status" value="1"/>
</dbReference>
<dbReference type="PRINTS" id="PR00081">
    <property type="entry name" value="GDHRDH"/>
</dbReference>